<dbReference type="GO" id="GO:0005829">
    <property type="term" value="C:cytosol"/>
    <property type="evidence" value="ECO:0007669"/>
    <property type="project" value="TreeGrafter"/>
</dbReference>
<evidence type="ECO:0000313" key="6">
    <source>
        <dbReference type="Proteomes" id="UP000774000"/>
    </source>
</evidence>
<dbReference type="InterPro" id="IPR050523">
    <property type="entry name" value="AKR_Detox_Biosynth"/>
</dbReference>
<organism evidence="5 6">
    <name type="scientific">Halanaerobacter jeridensis</name>
    <dbReference type="NCBI Taxonomy" id="706427"/>
    <lineage>
        <taxon>Bacteria</taxon>
        <taxon>Bacillati</taxon>
        <taxon>Bacillota</taxon>
        <taxon>Clostridia</taxon>
        <taxon>Halanaerobiales</taxon>
        <taxon>Halobacteroidaceae</taxon>
        <taxon>Halanaerobacter</taxon>
    </lineage>
</organism>
<sequence length="301" mass="34554">MLDRVQLTEDFSISRLAQGFWRLADWDLSPQERLEFIESLLDLGITTFDHADIYGDYTCENLFGEALELKAELREEMELVSKCGIKLISENRPEHEIKYYDTSKEHIINSVNNSLNNLRTEYLDLLLIHRPDPLMDPDEVAETFKQLKEEGKVRNFGVSNFLPSQFEMLSSKLDFPLVTNQVEISVMNFENFDNGTIEKCQEKDVSPMAWSPLTGGKIFKAKSEKAQRIKNVLEEIKKDLNADSIAQIMYAWLLNHPAQIIPIVGSGKLYRVKEAVAAAEIELTRQQWFKIWQSGLGHPVA</sequence>
<dbReference type="CDD" id="cd19092">
    <property type="entry name" value="AKR_BsYcsN_EcYdhF-like"/>
    <property type="match status" value="1"/>
</dbReference>
<dbReference type="InterPro" id="IPR023210">
    <property type="entry name" value="NADP_OxRdtase_dom"/>
</dbReference>
<evidence type="ECO:0000256" key="1">
    <source>
        <dbReference type="ARBA" id="ARBA00022857"/>
    </source>
</evidence>
<comment type="similarity">
    <text evidence="3">Belongs to the aldo/keto reductase family. Aldo/keto reductase 2 subfamily.</text>
</comment>
<dbReference type="PANTHER" id="PTHR43364">
    <property type="entry name" value="NADH-SPECIFIC METHYLGLYOXAL REDUCTASE-RELATED"/>
    <property type="match status" value="1"/>
</dbReference>
<accession>A0A938XQJ7</accession>
<comment type="caution">
    <text evidence="5">The sequence shown here is derived from an EMBL/GenBank/DDBJ whole genome shotgun (WGS) entry which is preliminary data.</text>
</comment>
<reference evidence="5" key="1">
    <citation type="submission" date="2021-01" db="EMBL/GenBank/DDBJ databases">
        <title>Genomic Encyclopedia of Type Strains, Phase IV (KMG-IV): sequencing the most valuable type-strain genomes for metagenomic binning, comparative biology and taxonomic classification.</title>
        <authorList>
            <person name="Goeker M."/>
        </authorList>
    </citation>
    <scope>NUCLEOTIDE SEQUENCE</scope>
    <source>
        <strain evidence="5">DSM 23230</strain>
    </source>
</reference>
<dbReference type="AlphaFoldDB" id="A0A938XQJ7"/>
<evidence type="ECO:0000256" key="2">
    <source>
        <dbReference type="ARBA" id="ARBA00023002"/>
    </source>
</evidence>
<dbReference type="Pfam" id="PF00248">
    <property type="entry name" value="Aldo_ket_red"/>
    <property type="match status" value="1"/>
</dbReference>
<dbReference type="InterPro" id="IPR036812">
    <property type="entry name" value="NAD(P)_OxRdtase_dom_sf"/>
</dbReference>
<feature type="domain" description="NADP-dependent oxidoreductase" evidence="4">
    <location>
        <begin position="16"/>
        <end position="291"/>
    </location>
</feature>
<dbReference type="Proteomes" id="UP000774000">
    <property type="component" value="Unassembled WGS sequence"/>
</dbReference>
<evidence type="ECO:0000256" key="3">
    <source>
        <dbReference type="ARBA" id="ARBA00038157"/>
    </source>
</evidence>
<dbReference type="GO" id="GO:0016491">
    <property type="term" value="F:oxidoreductase activity"/>
    <property type="evidence" value="ECO:0007669"/>
    <property type="project" value="UniProtKB-KW"/>
</dbReference>
<protein>
    <submittedName>
        <fullName evidence="5">Oxidoreductase</fullName>
    </submittedName>
</protein>
<keyword evidence="1" id="KW-0521">NADP</keyword>
<name>A0A938XQJ7_9FIRM</name>
<dbReference type="RefSeq" id="WP_204700399.1">
    <property type="nucleotide sequence ID" value="NZ_JAFBDQ010000002.1"/>
</dbReference>
<keyword evidence="2" id="KW-0560">Oxidoreductase</keyword>
<dbReference type="Gene3D" id="3.20.20.100">
    <property type="entry name" value="NADP-dependent oxidoreductase domain"/>
    <property type="match status" value="1"/>
</dbReference>
<keyword evidence="6" id="KW-1185">Reference proteome</keyword>
<dbReference type="SUPFAM" id="SSF51430">
    <property type="entry name" value="NAD(P)-linked oxidoreductase"/>
    <property type="match status" value="1"/>
</dbReference>
<evidence type="ECO:0000313" key="5">
    <source>
        <dbReference type="EMBL" id="MBM7555676.1"/>
    </source>
</evidence>
<dbReference type="FunFam" id="3.20.20.100:FF:000008">
    <property type="entry name" value="Aldo/keto reductase family oxidoreductase"/>
    <property type="match status" value="1"/>
</dbReference>
<dbReference type="PANTHER" id="PTHR43364:SF1">
    <property type="entry name" value="OXIDOREDUCTASE YDHF"/>
    <property type="match status" value="1"/>
</dbReference>
<evidence type="ECO:0000259" key="4">
    <source>
        <dbReference type="Pfam" id="PF00248"/>
    </source>
</evidence>
<dbReference type="EMBL" id="JAFBDQ010000002">
    <property type="protein sequence ID" value="MBM7555676.1"/>
    <property type="molecule type" value="Genomic_DNA"/>
</dbReference>
<proteinExistence type="inferred from homology"/>
<gene>
    <name evidence="5" type="ORF">JOC47_000501</name>
</gene>